<comment type="caution">
    <text evidence="2">The sequence shown here is derived from an EMBL/GenBank/DDBJ whole genome shotgun (WGS) entry which is preliminary data.</text>
</comment>
<feature type="transmembrane region" description="Helical" evidence="1">
    <location>
        <begin position="414"/>
        <end position="437"/>
    </location>
</feature>
<accession>A0A813TWI1</accession>
<evidence type="ECO:0000313" key="2">
    <source>
        <dbReference type="EMBL" id="CAF0814979.1"/>
    </source>
</evidence>
<protein>
    <submittedName>
        <fullName evidence="2">Uncharacterized protein</fullName>
    </submittedName>
</protein>
<evidence type="ECO:0000313" key="3">
    <source>
        <dbReference type="EMBL" id="CAF3754227.1"/>
    </source>
</evidence>
<dbReference type="EMBL" id="CAJOAX010001895">
    <property type="protein sequence ID" value="CAF3754227.1"/>
    <property type="molecule type" value="Genomic_DNA"/>
</dbReference>
<keyword evidence="1" id="KW-1133">Transmembrane helix</keyword>
<organism evidence="2 4">
    <name type="scientific">Rotaria sordida</name>
    <dbReference type="NCBI Taxonomy" id="392033"/>
    <lineage>
        <taxon>Eukaryota</taxon>
        <taxon>Metazoa</taxon>
        <taxon>Spiralia</taxon>
        <taxon>Gnathifera</taxon>
        <taxon>Rotifera</taxon>
        <taxon>Eurotatoria</taxon>
        <taxon>Bdelloidea</taxon>
        <taxon>Philodinida</taxon>
        <taxon>Philodinidae</taxon>
        <taxon>Rotaria</taxon>
    </lineage>
</organism>
<gene>
    <name evidence="3" type="ORF">OTI717_LOCUS15752</name>
    <name evidence="2" type="ORF">RFH988_LOCUS4632</name>
</gene>
<keyword evidence="1" id="KW-0472">Membrane</keyword>
<dbReference type="Proteomes" id="UP000663823">
    <property type="component" value="Unassembled WGS sequence"/>
</dbReference>
<feature type="transmembrane region" description="Helical" evidence="1">
    <location>
        <begin position="379"/>
        <end position="402"/>
    </location>
</feature>
<name>A0A813TWI1_9BILA</name>
<reference evidence="2" key="1">
    <citation type="submission" date="2021-02" db="EMBL/GenBank/DDBJ databases">
        <authorList>
            <person name="Nowell W R."/>
        </authorList>
    </citation>
    <scope>NUCLEOTIDE SEQUENCE</scope>
</reference>
<dbReference type="Proteomes" id="UP000663882">
    <property type="component" value="Unassembled WGS sequence"/>
</dbReference>
<feature type="transmembrane region" description="Helical" evidence="1">
    <location>
        <begin position="290"/>
        <end position="312"/>
    </location>
</feature>
<sequence length="488" mass="57334">MSTTLYDQNSSMDMMQISESLSLTNTNDPLTSTIEYIDLSLDEKYPLDDILIHQLYHNDDIPSFLNKKHKSLMSIYDNNLQQPITDFPPLVGIIGRSQRSQAFTKRLLLSGFPKPILCDINSNENDLNDKSNYVSYERFYQLSPTIVLITDDLTRNFDDLFPQDKSQLIIDARKIYIKYFSKKNSYSLLSIPGSYRAFGNLSNWEIENGTKRIGVAIEQFPPLNLVKFIYDLNCFSRGIFFLDQYSYNYQQIKSFRHCLFPFISTTVIFSLCIIFSMIQHNHDIINTVLIYRQASSITASTSIMLLALLFLIRPVFDLIEFIYLVLLKRQNIHENVISKLTCIQYCLQSKHYLVWYSLSFALLHILFLIFSKINFNSNLFIYGFFFGIFTLILLFILSYIHFPWISEYLSWNEYHFLISYLGSFCLLIASIHVFLHWKFDSYLFNLKFLSIILLFIVLILRFIIYGIIHPILKLIQYIKNRPLQNSSL</sequence>
<evidence type="ECO:0000313" key="4">
    <source>
        <dbReference type="Proteomes" id="UP000663882"/>
    </source>
</evidence>
<feature type="transmembrane region" description="Helical" evidence="1">
    <location>
        <begin position="258"/>
        <end position="278"/>
    </location>
</feature>
<keyword evidence="1" id="KW-0812">Transmembrane</keyword>
<feature type="transmembrane region" description="Helical" evidence="1">
    <location>
        <begin position="449"/>
        <end position="472"/>
    </location>
</feature>
<dbReference type="AlphaFoldDB" id="A0A813TWI1"/>
<proteinExistence type="predicted"/>
<feature type="transmembrane region" description="Helical" evidence="1">
    <location>
        <begin position="353"/>
        <end position="373"/>
    </location>
</feature>
<evidence type="ECO:0000256" key="1">
    <source>
        <dbReference type="SAM" id="Phobius"/>
    </source>
</evidence>
<dbReference type="OrthoDB" id="10033120at2759"/>
<dbReference type="EMBL" id="CAJNOO010000122">
    <property type="protein sequence ID" value="CAF0814979.1"/>
    <property type="molecule type" value="Genomic_DNA"/>
</dbReference>